<feature type="transmembrane region" description="Helical" evidence="1">
    <location>
        <begin position="37"/>
        <end position="54"/>
    </location>
</feature>
<protein>
    <submittedName>
        <fullName evidence="2">Uncharacterized protein</fullName>
    </submittedName>
</protein>
<dbReference type="RefSeq" id="WP_033690058.1">
    <property type="nucleotide sequence ID" value="NZ_CAKJWX010000033.1"/>
</dbReference>
<evidence type="ECO:0000313" key="3">
    <source>
        <dbReference type="Proteomes" id="UP000308444"/>
    </source>
</evidence>
<accession>A0A9X9ABA2</accession>
<dbReference type="AlphaFoldDB" id="A0A9X9ABA2"/>
<reference evidence="2 3" key="1">
    <citation type="journal article" date="2019" name="Environ. Microbiol.">
        <title>An active ?-lactamase is a part of an orchestrated cell wall stress resistance network of Bacillus subtilis and related rhizosphere species.</title>
        <authorList>
            <person name="Bucher T."/>
            <person name="Keren-Paz A."/>
            <person name="Hausser J."/>
            <person name="Olender T."/>
            <person name="Cytryn E."/>
            <person name="Kolodkin-Gal I."/>
        </authorList>
    </citation>
    <scope>NUCLEOTIDE SEQUENCE [LARGE SCALE GENOMIC DNA]</scope>
    <source>
        <strain evidence="2 3">I32</strain>
    </source>
</reference>
<keyword evidence="1" id="KW-0812">Transmembrane</keyword>
<gene>
    <name evidence="2" type="ORF">FC695_07745</name>
</gene>
<organism evidence="2 3">
    <name type="scientific">Bacillus cereus</name>
    <dbReference type="NCBI Taxonomy" id="1396"/>
    <lineage>
        <taxon>Bacteria</taxon>
        <taxon>Bacillati</taxon>
        <taxon>Bacillota</taxon>
        <taxon>Bacilli</taxon>
        <taxon>Bacillales</taxon>
        <taxon>Bacillaceae</taxon>
        <taxon>Bacillus</taxon>
        <taxon>Bacillus cereus group</taxon>
    </lineage>
</organism>
<dbReference type="EMBL" id="SZOH01000426">
    <property type="protein sequence ID" value="TKJ05854.1"/>
    <property type="molecule type" value="Genomic_DNA"/>
</dbReference>
<name>A0A9X9ABA2_BACCE</name>
<evidence type="ECO:0000313" key="2">
    <source>
        <dbReference type="EMBL" id="TKJ05854.1"/>
    </source>
</evidence>
<comment type="caution">
    <text evidence="2">The sequence shown here is derived from an EMBL/GenBank/DDBJ whole genome shotgun (WGS) entry which is preliminary data.</text>
</comment>
<sequence>MGLFDRHSDKIPEATFNVEKSNMSTIFTEFGYAWHTFKPYVLLLLGCAFAFYVMRKYKNQYADD</sequence>
<keyword evidence="1" id="KW-0472">Membrane</keyword>
<keyword evidence="1" id="KW-1133">Transmembrane helix</keyword>
<proteinExistence type="predicted"/>
<dbReference type="Proteomes" id="UP000308444">
    <property type="component" value="Unassembled WGS sequence"/>
</dbReference>
<evidence type="ECO:0000256" key="1">
    <source>
        <dbReference type="SAM" id="Phobius"/>
    </source>
</evidence>